<feature type="signal peptide" evidence="2">
    <location>
        <begin position="1"/>
        <end position="26"/>
    </location>
</feature>
<dbReference type="InterPro" id="IPR037066">
    <property type="entry name" value="Plug_dom_sf"/>
</dbReference>
<dbReference type="Gene3D" id="2.170.130.10">
    <property type="entry name" value="TonB-dependent receptor, plug domain"/>
    <property type="match status" value="1"/>
</dbReference>
<sequence>MRHSELHRSLRLAACAGILSTGVACAHGAASRTDPQVATAGQLDSLRGEAAKRRVSSGLQAVDITDADRDRFTRVEQMIQAKFSGVEVSANGAGYHIHIRGAESFNSGTEPLLIVDGATMNSVSDLSSVNPKDVVRIEVLKDAAASLYGVRGGNGVIVVTTHRIR</sequence>
<dbReference type="InterPro" id="IPR023997">
    <property type="entry name" value="TonB-dep_OMP_SusC/RagA_CS"/>
</dbReference>
<keyword evidence="1" id="KW-1134">Transmembrane beta strand</keyword>
<keyword evidence="5" id="KW-1185">Reference proteome</keyword>
<accession>W0RT17</accession>
<dbReference type="InParanoid" id="W0RT17"/>
<feature type="domain" description="TonB-dependent receptor plug" evidence="3">
    <location>
        <begin position="52"/>
        <end position="156"/>
    </location>
</feature>
<dbReference type="HOGENOM" id="CLU_1608476_0_0_0"/>
<name>W0RT17_9BACT</name>
<evidence type="ECO:0000313" key="5">
    <source>
        <dbReference type="Proteomes" id="UP000019151"/>
    </source>
</evidence>
<comment type="subcellular location">
    <subcellularLocation>
        <location evidence="1">Cell outer membrane</location>
        <topology evidence="1">Multi-pass membrane protein</topology>
    </subcellularLocation>
</comment>
<protein>
    <submittedName>
        <fullName evidence="4">TonB-dependent outer membrane protein SusC/RagA, conserved site</fullName>
    </submittedName>
</protein>
<geneLocation type="plasmid" evidence="4 5">
    <name>2</name>
</geneLocation>
<comment type="similarity">
    <text evidence="1">Belongs to the TonB-dependent receptor family.</text>
</comment>
<dbReference type="Pfam" id="PF07715">
    <property type="entry name" value="Plug"/>
    <property type="match status" value="1"/>
</dbReference>
<reference evidence="4 5" key="1">
    <citation type="journal article" date="2014" name="Genome Announc.">
        <title>Genome Sequence and Methylome of Soil Bacterium Gemmatirosa kalamazoonensis KBS708T, a Member of the Rarely Cultivated Gemmatimonadetes Phylum.</title>
        <authorList>
            <person name="Debruyn J.M."/>
            <person name="Radosevich M."/>
            <person name="Wommack K.E."/>
            <person name="Polson S.W."/>
            <person name="Hauser L.J."/>
            <person name="Fawaz M.N."/>
            <person name="Korlach J."/>
            <person name="Tsai Y.C."/>
        </authorList>
    </citation>
    <scope>NUCLEOTIDE SEQUENCE [LARGE SCALE GENOMIC DNA]</scope>
    <source>
        <strain evidence="4 5">KBS708</strain>
        <plasmid evidence="5">Plasmid 2</plasmid>
    </source>
</reference>
<proteinExistence type="inferred from homology"/>
<dbReference type="SUPFAM" id="SSF56935">
    <property type="entry name" value="Porins"/>
    <property type="match status" value="1"/>
</dbReference>
<keyword evidence="1" id="KW-0813">Transport</keyword>
<dbReference type="KEGG" id="gba:J421_6296"/>
<gene>
    <name evidence="4" type="ORF">J421_6296</name>
</gene>
<keyword evidence="2" id="KW-0732">Signal</keyword>
<evidence type="ECO:0000256" key="2">
    <source>
        <dbReference type="SAM" id="SignalP"/>
    </source>
</evidence>
<evidence type="ECO:0000313" key="4">
    <source>
        <dbReference type="EMBL" id="AHG93831.1"/>
    </source>
</evidence>
<keyword evidence="1" id="KW-0812">Transmembrane</keyword>
<dbReference type="PROSITE" id="PS51257">
    <property type="entry name" value="PROKAR_LIPOPROTEIN"/>
    <property type="match status" value="1"/>
</dbReference>
<dbReference type="AlphaFoldDB" id="W0RT17"/>
<keyword evidence="1" id="KW-0998">Cell outer membrane</keyword>
<dbReference type="GO" id="GO:0009279">
    <property type="term" value="C:cell outer membrane"/>
    <property type="evidence" value="ECO:0007669"/>
    <property type="project" value="UniProtKB-SubCell"/>
</dbReference>
<organism evidence="4 5">
    <name type="scientific">Gemmatirosa kalamazoonensis</name>
    <dbReference type="NCBI Taxonomy" id="861299"/>
    <lineage>
        <taxon>Bacteria</taxon>
        <taxon>Pseudomonadati</taxon>
        <taxon>Gemmatimonadota</taxon>
        <taxon>Gemmatimonadia</taxon>
        <taxon>Gemmatimonadales</taxon>
        <taxon>Gemmatimonadaceae</taxon>
        <taxon>Gemmatirosa</taxon>
    </lineage>
</organism>
<keyword evidence="1" id="KW-0472">Membrane</keyword>
<keyword evidence="4" id="KW-0614">Plasmid</keyword>
<dbReference type="InterPro" id="IPR039426">
    <property type="entry name" value="TonB-dep_rcpt-like"/>
</dbReference>
<dbReference type="EMBL" id="CP007130">
    <property type="protein sequence ID" value="AHG93831.1"/>
    <property type="molecule type" value="Genomic_DNA"/>
</dbReference>
<evidence type="ECO:0000259" key="3">
    <source>
        <dbReference type="Pfam" id="PF07715"/>
    </source>
</evidence>
<dbReference type="Proteomes" id="UP000019151">
    <property type="component" value="Plasmid 2"/>
</dbReference>
<dbReference type="InterPro" id="IPR012910">
    <property type="entry name" value="Plug_dom"/>
</dbReference>
<dbReference type="NCBIfam" id="TIGR04057">
    <property type="entry name" value="SusC_RagA_signa"/>
    <property type="match status" value="1"/>
</dbReference>
<dbReference type="eggNOG" id="COG1629">
    <property type="taxonomic scope" value="Bacteria"/>
</dbReference>
<dbReference type="PROSITE" id="PS52016">
    <property type="entry name" value="TONB_DEPENDENT_REC_3"/>
    <property type="match status" value="1"/>
</dbReference>
<feature type="chain" id="PRO_5004795932" evidence="2">
    <location>
        <begin position="27"/>
        <end position="165"/>
    </location>
</feature>
<evidence type="ECO:0000256" key="1">
    <source>
        <dbReference type="PROSITE-ProRule" id="PRU01360"/>
    </source>
</evidence>